<accession>A0A9P0MJR8</accession>
<organism evidence="2 3">
    <name type="scientific">Nezara viridula</name>
    <name type="common">Southern green stink bug</name>
    <name type="synonym">Cimex viridulus</name>
    <dbReference type="NCBI Taxonomy" id="85310"/>
    <lineage>
        <taxon>Eukaryota</taxon>
        <taxon>Metazoa</taxon>
        <taxon>Ecdysozoa</taxon>
        <taxon>Arthropoda</taxon>
        <taxon>Hexapoda</taxon>
        <taxon>Insecta</taxon>
        <taxon>Pterygota</taxon>
        <taxon>Neoptera</taxon>
        <taxon>Paraneoptera</taxon>
        <taxon>Hemiptera</taxon>
        <taxon>Heteroptera</taxon>
        <taxon>Panheteroptera</taxon>
        <taxon>Pentatomomorpha</taxon>
        <taxon>Pentatomoidea</taxon>
        <taxon>Pentatomidae</taxon>
        <taxon>Pentatominae</taxon>
        <taxon>Nezara</taxon>
    </lineage>
</organism>
<dbReference type="AlphaFoldDB" id="A0A9P0MJR8"/>
<evidence type="ECO:0000313" key="2">
    <source>
        <dbReference type="EMBL" id="CAH1399428.1"/>
    </source>
</evidence>
<feature type="compositionally biased region" description="Basic and acidic residues" evidence="1">
    <location>
        <begin position="44"/>
        <end position="55"/>
    </location>
</feature>
<protein>
    <submittedName>
        <fullName evidence="2">Uncharacterized protein</fullName>
    </submittedName>
</protein>
<dbReference type="OrthoDB" id="8196799at2759"/>
<evidence type="ECO:0000313" key="3">
    <source>
        <dbReference type="Proteomes" id="UP001152798"/>
    </source>
</evidence>
<reference evidence="2" key="1">
    <citation type="submission" date="2022-01" db="EMBL/GenBank/DDBJ databases">
        <authorList>
            <person name="King R."/>
        </authorList>
    </citation>
    <scope>NUCLEOTIDE SEQUENCE</scope>
</reference>
<gene>
    <name evidence="2" type="ORF">NEZAVI_LOCUS8877</name>
</gene>
<name>A0A9P0MJR8_NEZVI</name>
<dbReference type="Proteomes" id="UP001152798">
    <property type="component" value="Chromosome 4"/>
</dbReference>
<evidence type="ECO:0000256" key="1">
    <source>
        <dbReference type="SAM" id="MobiDB-lite"/>
    </source>
</evidence>
<sequence>MFFFSPSFNKDMDLIEVLWKQDVDMGFSIQEWQESASAADDDTNPLKDDSSPLLSKKEKITLPPDKLNSKDKALLVLIDVDRAHRPTADSTTHLPFLRA</sequence>
<feature type="region of interest" description="Disordered" evidence="1">
    <location>
        <begin position="36"/>
        <end position="55"/>
    </location>
</feature>
<keyword evidence="3" id="KW-1185">Reference proteome</keyword>
<proteinExistence type="predicted"/>
<dbReference type="EMBL" id="OV725080">
    <property type="protein sequence ID" value="CAH1399428.1"/>
    <property type="molecule type" value="Genomic_DNA"/>
</dbReference>